<dbReference type="Gene3D" id="3.40.30.10">
    <property type="entry name" value="Glutaredoxin"/>
    <property type="match status" value="1"/>
</dbReference>
<accession>A0A0G4HUK0</accession>
<dbReference type="SUPFAM" id="SSF52833">
    <property type="entry name" value="Thioredoxin-like"/>
    <property type="match status" value="1"/>
</dbReference>
<dbReference type="InterPro" id="IPR009737">
    <property type="entry name" value="Aim32/Apd1-like"/>
</dbReference>
<organism evidence="2">
    <name type="scientific">Chromera velia CCMP2878</name>
    <dbReference type="NCBI Taxonomy" id="1169474"/>
    <lineage>
        <taxon>Eukaryota</taxon>
        <taxon>Sar</taxon>
        <taxon>Alveolata</taxon>
        <taxon>Colpodellida</taxon>
        <taxon>Chromeraceae</taxon>
        <taxon>Chromera</taxon>
    </lineage>
</organism>
<sequence>MERLKKWMGLSPSPSGETGKEGDAGKFPPDIPFSSKYKDCSECLSCPGTFEEPPSEILSTVDMETELTSTMKAYHEQVLLCAPRGTAPAWAPKLDEVPRHLVAELQSLLKKRELPSGARGRPRCVVSACDGAVCFSEETAVNEDKGTDAMLLPDGGTDAQFCPFELIHFPSFTSFLIRSKEHLKKVVDVLSPLSVLDLGSLDESIVHRSVSSRVFALVCVHTQRDGRCGAIGPQIIQEMERVLMEKWAKGSSCADSVVVRGISHVGGHAYAGNLILYRQKEKESAADGKSEEVSSSVRPVTEGHWYARVHAGHVPALVEEHIEGGKVLKCFWRGRITPECW</sequence>
<dbReference type="VEuPathDB" id="CryptoDB:Cvel_8628"/>
<dbReference type="CDD" id="cd03062">
    <property type="entry name" value="TRX_Fd_Sucrase"/>
    <property type="match status" value="1"/>
</dbReference>
<dbReference type="PANTHER" id="PTHR31902">
    <property type="entry name" value="ACTIN PATCHES DISTAL PROTEIN 1"/>
    <property type="match status" value="1"/>
</dbReference>
<evidence type="ECO:0000256" key="1">
    <source>
        <dbReference type="SAM" id="MobiDB-lite"/>
    </source>
</evidence>
<protein>
    <submittedName>
        <fullName evidence="2">Uncharacterized protein</fullName>
    </submittedName>
</protein>
<name>A0A0G4HUK0_9ALVE</name>
<dbReference type="InterPro" id="IPR036249">
    <property type="entry name" value="Thioredoxin-like_sf"/>
</dbReference>
<reference evidence="2" key="1">
    <citation type="submission" date="2014-11" db="EMBL/GenBank/DDBJ databases">
        <authorList>
            <person name="Otto D Thomas"/>
            <person name="Naeem Raeece"/>
        </authorList>
    </citation>
    <scope>NUCLEOTIDE SEQUENCE</scope>
</reference>
<dbReference type="AlphaFoldDB" id="A0A0G4HUK0"/>
<evidence type="ECO:0000313" key="2">
    <source>
        <dbReference type="EMBL" id="CEM48030.1"/>
    </source>
</evidence>
<proteinExistence type="predicted"/>
<feature type="region of interest" description="Disordered" evidence="1">
    <location>
        <begin position="1"/>
        <end position="29"/>
    </location>
</feature>
<dbReference type="Pfam" id="PF06999">
    <property type="entry name" value="Suc_Fer-like"/>
    <property type="match status" value="1"/>
</dbReference>
<gene>
    <name evidence="2" type="ORF">Cvel_8628</name>
</gene>
<dbReference type="PANTHER" id="PTHR31902:SF14">
    <property type="entry name" value="ACTIN PATCHES DISTAL PROTEIN 1"/>
    <property type="match status" value="1"/>
</dbReference>
<dbReference type="EMBL" id="CDMZ01003910">
    <property type="protein sequence ID" value="CEM48030.1"/>
    <property type="molecule type" value="Genomic_DNA"/>
</dbReference>